<name>A0A9P1I9Z7_9PELO</name>
<dbReference type="Proteomes" id="UP001152747">
    <property type="component" value="Unassembled WGS sequence"/>
</dbReference>
<dbReference type="AlphaFoldDB" id="A0A9P1I9Z7"/>
<sequence length="165" mass="18029">MMIEKRIICFVLQYSFLILNIFLINNIWTICGKGKVANEKEEKSNASSASSSRPAQKRKDSKKAKLAEKPAASGAVTPTQNPSPEGPVVVATTPTSHPNPLLVEQTQPDSVKFPARVEPAKIEGKPHQKQQKTLSQVQEISPFVIAGEKTGNKEDFDDYLNNLGG</sequence>
<feature type="compositionally biased region" description="Polar residues" evidence="1">
    <location>
        <begin position="92"/>
        <end position="109"/>
    </location>
</feature>
<evidence type="ECO:0000313" key="3">
    <source>
        <dbReference type="EMBL" id="CAI5439465.1"/>
    </source>
</evidence>
<protein>
    <submittedName>
        <fullName evidence="3">Uncharacterized protein</fullName>
    </submittedName>
</protein>
<dbReference type="EMBL" id="CANHGI010000001">
    <property type="protein sequence ID" value="CAI5439465.1"/>
    <property type="molecule type" value="Genomic_DNA"/>
</dbReference>
<organism evidence="3 4">
    <name type="scientific">Caenorhabditis angaria</name>
    <dbReference type="NCBI Taxonomy" id="860376"/>
    <lineage>
        <taxon>Eukaryota</taxon>
        <taxon>Metazoa</taxon>
        <taxon>Ecdysozoa</taxon>
        <taxon>Nematoda</taxon>
        <taxon>Chromadorea</taxon>
        <taxon>Rhabditida</taxon>
        <taxon>Rhabditina</taxon>
        <taxon>Rhabditomorpha</taxon>
        <taxon>Rhabditoidea</taxon>
        <taxon>Rhabditidae</taxon>
        <taxon>Peloderinae</taxon>
        <taxon>Caenorhabditis</taxon>
    </lineage>
</organism>
<keyword evidence="2" id="KW-0472">Membrane</keyword>
<accession>A0A9P1I9Z7</accession>
<keyword evidence="4" id="KW-1185">Reference proteome</keyword>
<reference evidence="3" key="1">
    <citation type="submission" date="2022-11" db="EMBL/GenBank/DDBJ databases">
        <authorList>
            <person name="Kikuchi T."/>
        </authorList>
    </citation>
    <scope>NUCLEOTIDE SEQUENCE</scope>
    <source>
        <strain evidence="3">PS1010</strain>
    </source>
</reference>
<feature type="region of interest" description="Disordered" evidence="1">
    <location>
        <begin position="38"/>
        <end position="110"/>
    </location>
</feature>
<feature type="transmembrane region" description="Helical" evidence="2">
    <location>
        <begin position="7"/>
        <end position="28"/>
    </location>
</feature>
<gene>
    <name evidence="3" type="ORF">CAMP_LOCUS2102</name>
</gene>
<evidence type="ECO:0000256" key="2">
    <source>
        <dbReference type="SAM" id="Phobius"/>
    </source>
</evidence>
<evidence type="ECO:0000313" key="4">
    <source>
        <dbReference type="Proteomes" id="UP001152747"/>
    </source>
</evidence>
<proteinExistence type="predicted"/>
<keyword evidence="2" id="KW-1133">Transmembrane helix</keyword>
<keyword evidence="2" id="KW-0812">Transmembrane</keyword>
<evidence type="ECO:0000256" key="1">
    <source>
        <dbReference type="SAM" id="MobiDB-lite"/>
    </source>
</evidence>
<comment type="caution">
    <text evidence="3">The sequence shown here is derived from an EMBL/GenBank/DDBJ whole genome shotgun (WGS) entry which is preliminary data.</text>
</comment>